<keyword evidence="6 7" id="KW-0472">Membrane</keyword>
<dbReference type="SUPFAM" id="SSF161098">
    <property type="entry name" value="MetI-like"/>
    <property type="match status" value="1"/>
</dbReference>
<keyword evidence="2 7" id="KW-0813">Transport</keyword>
<dbReference type="InterPro" id="IPR051393">
    <property type="entry name" value="ABC_transporter_permease"/>
</dbReference>
<name>A0A2P7B951_9HYPH</name>
<evidence type="ECO:0000256" key="5">
    <source>
        <dbReference type="ARBA" id="ARBA00022989"/>
    </source>
</evidence>
<feature type="transmembrane region" description="Helical" evidence="7">
    <location>
        <begin position="286"/>
        <end position="308"/>
    </location>
</feature>
<dbReference type="EMBL" id="PGGO01000027">
    <property type="protein sequence ID" value="PSH62952.1"/>
    <property type="molecule type" value="Genomic_DNA"/>
</dbReference>
<evidence type="ECO:0000313" key="9">
    <source>
        <dbReference type="EMBL" id="PSH62952.1"/>
    </source>
</evidence>
<proteinExistence type="inferred from homology"/>
<organism evidence="9 10">
    <name type="scientific">Phyllobacterium brassicacearum</name>
    <dbReference type="NCBI Taxonomy" id="314235"/>
    <lineage>
        <taxon>Bacteria</taxon>
        <taxon>Pseudomonadati</taxon>
        <taxon>Pseudomonadota</taxon>
        <taxon>Alphaproteobacteria</taxon>
        <taxon>Hyphomicrobiales</taxon>
        <taxon>Phyllobacteriaceae</taxon>
        <taxon>Phyllobacterium</taxon>
    </lineage>
</organism>
<dbReference type="RefSeq" id="WP_106713747.1">
    <property type="nucleotide sequence ID" value="NZ_PGGO01000027.1"/>
</dbReference>
<dbReference type="PANTHER" id="PTHR30193:SF37">
    <property type="entry name" value="INNER MEMBRANE ABC TRANSPORTER PERMEASE PROTEIN YCJO"/>
    <property type="match status" value="1"/>
</dbReference>
<dbReference type="OrthoDB" id="8275316at2"/>
<evidence type="ECO:0000256" key="3">
    <source>
        <dbReference type="ARBA" id="ARBA00022475"/>
    </source>
</evidence>
<evidence type="ECO:0000256" key="2">
    <source>
        <dbReference type="ARBA" id="ARBA00022448"/>
    </source>
</evidence>
<sequence>MNSSRNLGLVLMAPAIVLVVLFFLVPVALTAVFSFTTMSTSTGITGGAYQLAPNAIQRLRDQFGMVELAQKLGEPSFVIDERGLATLEAKGVAPGIVAELRSNHLNETFTVRRDVERMIRSLRERPSTPEVKLISAEFSRSLANARFADEAALFAAVKAIDAQLTEDEKAALAAASYSGWTWTTENFRRMVSTPDTARTLFNTLAYVSLTLVLFNTGFAMILALAVHYMPERPAGFFRILWLLPRITPPVIYVLMWKWLAWDTGFLSAVLDDFGVRPRNWMLDSAANAWVVVVFINGLVGASMGMLIFSSAIKAIPQSLFYASEVDGAYRWQQIRHIILPQLRWPILFVTCYQTLSLLTSFEYILLSTNGGPGGTTEVWALAIYHTALNNYAGNLQYGYGAAMALVLVVIGIVLSLVYLRLFNYGALVARPLIEH</sequence>
<feature type="transmembrane region" description="Helical" evidence="7">
    <location>
        <begin position="397"/>
        <end position="419"/>
    </location>
</feature>
<dbReference type="GO" id="GO:0055085">
    <property type="term" value="P:transmembrane transport"/>
    <property type="evidence" value="ECO:0007669"/>
    <property type="project" value="InterPro"/>
</dbReference>
<dbReference type="InterPro" id="IPR000515">
    <property type="entry name" value="MetI-like"/>
</dbReference>
<dbReference type="GO" id="GO:0005886">
    <property type="term" value="C:plasma membrane"/>
    <property type="evidence" value="ECO:0007669"/>
    <property type="project" value="UniProtKB-SubCell"/>
</dbReference>
<comment type="caution">
    <text evidence="9">The sequence shown here is derived from an EMBL/GenBank/DDBJ whole genome shotgun (WGS) entry which is preliminary data.</text>
</comment>
<dbReference type="Pfam" id="PF00528">
    <property type="entry name" value="BPD_transp_1"/>
    <property type="match status" value="1"/>
</dbReference>
<accession>A0A2P7B951</accession>
<evidence type="ECO:0000256" key="7">
    <source>
        <dbReference type="RuleBase" id="RU363032"/>
    </source>
</evidence>
<keyword evidence="4 7" id="KW-0812">Transmembrane</keyword>
<evidence type="ECO:0000256" key="6">
    <source>
        <dbReference type="ARBA" id="ARBA00023136"/>
    </source>
</evidence>
<feature type="transmembrane region" description="Helical" evidence="7">
    <location>
        <begin position="344"/>
        <end position="366"/>
    </location>
</feature>
<comment type="subcellular location">
    <subcellularLocation>
        <location evidence="1 7">Cell membrane</location>
        <topology evidence="1 7">Multi-pass membrane protein</topology>
    </subcellularLocation>
</comment>
<dbReference type="PROSITE" id="PS50928">
    <property type="entry name" value="ABC_TM1"/>
    <property type="match status" value="1"/>
</dbReference>
<feature type="transmembrane region" description="Helical" evidence="7">
    <location>
        <begin position="239"/>
        <end position="259"/>
    </location>
</feature>
<dbReference type="AlphaFoldDB" id="A0A2P7B951"/>
<reference evidence="10" key="1">
    <citation type="submission" date="2017-11" db="EMBL/GenBank/DDBJ databases">
        <authorList>
            <person name="Kuznetsova I."/>
            <person name="Sazanova A."/>
            <person name="Chirak E."/>
            <person name="Safronova V."/>
            <person name="Willems A."/>
        </authorList>
    </citation>
    <scope>NUCLEOTIDE SEQUENCE [LARGE SCALE GENOMIC DNA]</scope>
    <source>
        <strain evidence="10">STM 196</strain>
    </source>
</reference>
<keyword evidence="3" id="KW-1003">Cell membrane</keyword>
<dbReference type="InterPro" id="IPR035906">
    <property type="entry name" value="MetI-like_sf"/>
</dbReference>
<feature type="domain" description="ABC transmembrane type-1" evidence="8">
    <location>
        <begin position="205"/>
        <end position="418"/>
    </location>
</feature>
<evidence type="ECO:0000256" key="4">
    <source>
        <dbReference type="ARBA" id="ARBA00022692"/>
    </source>
</evidence>
<evidence type="ECO:0000256" key="1">
    <source>
        <dbReference type="ARBA" id="ARBA00004651"/>
    </source>
</evidence>
<evidence type="ECO:0000313" key="10">
    <source>
        <dbReference type="Proteomes" id="UP000241444"/>
    </source>
</evidence>
<protein>
    <submittedName>
        <fullName evidence="9">ABC transporter permease</fullName>
    </submittedName>
</protein>
<dbReference type="PANTHER" id="PTHR30193">
    <property type="entry name" value="ABC TRANSPORTER PERMEASE PROTEIN"/>
    <property type="match status" value="1"/>
</dbReference>
<keyword evidence="5 7" id="KW-1133">Transmembrane helix</keyword>
<keyword evidence="10" id="KW-1185">Reference proteome</keyword>
<evidence type="ECO:0000259" key="8">
    <source>
        <dbReference type="PROSITE" id="PS50928"/>
    </source>
</evidence>
<gene>
    <name evidence="9" type="ORF">CU102_24780</name>
</gene>
<dbReference type="Gene3D" id="1.10.3720.10">
    <property type="entry name" value="MetI-like"/>
    <property type="match status" value="1"/>
</dbReference>
<feature type="transmembrane region" description="Helical" evidence="7">
    <location>
        <begin position="204"/>
        <end position="227"/>
    </location>
</feature>
<dbReference type="Proteomes" id="UP000241444">
    <property type="component" value="Unassembled WGS sequence"/>
</dbReference>
<comment type="similarity">
    <text evidence="7">Belongs to the binding-protein-dependent transport system permease family.</text>
</comment>
<dbReference type="CDD" id="cd06261">
    <property type="entry name" value="TM_PBP2"/>
    <property type="match status" value="1"/>
</dbReference>